<dbReference type="EMBL" id="LSSN01002151">
    <property type="protein sequence ID" value="OMJ17056.1"/>
    <property type="molecule type" value="Genomic_DNA"/>
</dbReference>
<dbReference type="PANTHER" id="PTHR23063:SF60">
    <property type="entry name" value="LYSOPHOSPHATIDIC ACID:OLEOYL-COA ACYLTRANSFERASE 1"/>
    <property type="match status" value="1"/>
</dbReference>
<keyword evidence="6" id="KW-0012">Acyltransferase</keyword>
<name>A0A1R1XR23_9FUNG</name>
<keyword evidence="2" id="KW-0812">Transmembrane</keyword>
<gene>
    <name evidence="8" type="ORF">AYI70_g6215</name>
</gene>
<keyword evidence="1" id="KW-0808">Transferase</keyword>
<proteinExistence type="predicted"/>
<keyword evidence="9" id="KW-1185">Reference proteome</keyword>
<comment type="caution">
    <text evidence="8">The sequence shown here is derived from an EMBL/GenBank/DDBJ whole genome shotgun (WGS) entry which is preliminary data.</text>
</comment>
<accession>A0A1R1XR23</accession>
<evidence type="ECO:0000256" key="1">
    <source>
        <dbReference type="ARBA" id="ARBA00022679"/>
    </source>
</evidence>
<evidence type="ECO:0000256" key="5">
    <source>
        <dbReference type="ARBA" id="ARBA00023136"/>
    </source>
</evidence>
<evidence type="ECO:0000256" key="7">
    <source>
        <dbReference type="SAM" id="MobiDB-lite"/>
    </source>
</evidence>
<evidence type="ECO:0000256" key="4">
    <source>
        <dbReference type="ARBA" id="ARBA00023098"/>
    </source>
</evidence>
<evidence type="ECO:0008006" key="10">
    <source>
        <dbReference type="Google" id="ProtNLM"/>
    </source>
</evidence>
<dbReference type="PANTHER" id="PTHR23063">
    <property type="entry name" value="PHOSPHOLIPID ACYLTRANSFERASE"/>
    <property type="match status" value="1"/>
</dbReference>
<dbReference type="GO" id="GO:0006629">
    <property type="term" value="P:lipid metabolic process"/>
    <property type="evidence" value="ECO:0007669"/>
    <property type="project" value="UniProtKB-KW"/>
</dbReference>
<evidence type="ECO:0000313" key="9">
    <source>
        <dbReference type="Proteomes" id="UP000187283"/>
    </source>
</evidence>
<feature type="compositionally biased region" description="Polar residues" evidence="7">
    <location>
        <begin position="131"/>
        <end position="143"/>
    </location>
</feature>
<organism evidence="8 9">
    <name type="scientific">Smittium culicis</name>
    <dbReference type="NCBI Taxonomy" id="133412"/>
    <lineage>
        <taxon>Eukaryota</taxon>
        <taxon>Fungi</taxon>
        <taxon>Fungi incertae sedis</taxon>
        <taxon>Zoopagomycota</taxon>
        <taxon>Kickxellomycotina</taxon>
        <taxon>Harpellomycetes</taxon>
        <taxon>Harpellales</taxon>
        <taxon>Legeriomycetaceae</taxon>
        <taxon>Smittium</taxon>
    </lineage>
</organism>
<dbReference type="STRING" id="133412.A0A1R1XR23"/>
<evidence type="ECO:0000256" key="2">
    <source>
        <dbReference type="ARBA" id="ARBA00022692"/>
    </source>
</evidence>
<keyword evidence="4" id="KW-0443">Lipid metabolism</keyword>
<evidence type="ECO:0000256" key="6">
    <source>
        <dbReference type="ARBA" id="ARBA00023315"/>
    </source>
</evidence>
<sequence length="193" mass="21697">MKMIPMKGYSALFASLRPPNALLNSSSVKSLSEITAEARSSNNGPVVVFPENTTSNGKALLNFLPIFADSENIDPESNIFIFALKYSYKNFSPTYSIGSAFKHLFGLCSQFYNKLSVVEVEQASCPKFSDGENTSNSKSNPNDSHNDIDEEYSLDEEIRKLVVACSRLRQTKLTALDKLDFIRYYNERTKIYK</sequence>
<keyword evidence="5" id="KW-0472">Membrane</keyword>
<reference evidence="8 9" key="1">
    <citation type="submission" date="2017-01" db="EMBL/GenBank/DDBJ databases">
        <authorList>
            <person name="Mah S.A."/>
            <person name="Swanson W.J."/>
            <person name="Moy G.W."/>
            <person name="Vacquier V.D."/>
        </authorList>
    </citation>
    <scope>NUCLEOTIDE SEQUENCE [LARGE SCALE GENOMIC DNA]</scope>
    <source>
        <strain evidence="8 9">GSMNP</strain>
    </source>
</reference>
<protein>
    <recommendedName>
        <fullName evidence="10">Lysophospholipid acyltransferase LPEAT1</fullName>
    </recommendedName>
</protein>
<dbReference type="AlphaFoldDB" id="A0A1R1XR23"/>
<evidence type="ECO:0000256" key="3">
    <source>
        <dbReference type="ARBA" id="ARBA00022989"/>
    </source>
</evidence>
<dbReference type="GO" id="GO:0016746">
    <property type="term" value="F:acyltransferase activity"/>
    <property type="evidence" value="ECO:0007669"/>
    <property type="project" value="UniProtKB-KW"/>
</dbReference>
<keyword evidence="3" id="KW-1133">Transmembrane helix</keyword>
<dbReference type="Proteomes" id="UP000187283">
    <property type="component" value="Unassembled WGS sequence"/>
</dbReference>
<feature type="region of interest" description="Disordered" evidence="7">
    <location>
        <begin position="129"/>
        <end position="148"/>
    </location>
</feature>
<dbReference type="OrthoDB" id="5593908at2759"/>
<evidence type="ECO:0000313" key="8">
    <source>
        <dbReference type="EMBL" id="OMJ17056.1"/>
    </source>
</evidence>